<feature type="compositionally biased region" description="Basic residues" evidence="1">
    <location>
        <begin position="192"/>
        <end position="205"/>
    </location>
</feature>
<keyword evidence="2" id="KW-0732">Signal</keyword>
<evidence type="ECO:0000256" key="1">
    <source>
        <dbReference type="SAM" id="MobiDB-lite"/>
    </source>
</evidence>
<evidence type="ECO:0000313" key="3">
    <source>
        <dbReference type="EMBL" id="AJI77787.1"/>
    </source>
</evidence>
<feature type="region of interest" description="Disordered" evidence="1">
    <location>
        <begin position="180"/>
        <end position="205"/>
    </location>
</feature>
<dbReference type="STRING" id="161899.CSING_01125"/>
<dbReference type="AlphaFoldDB" id="A0A0B6EMN4"/>
<organism evidence="3 4">
    <name type="scientific">Corynebacterium singulare</name>
    <dbReference type="NCBI Taxonomy" id="161899"/>
    <lineage>
        <taxon>Bacteria</taxon>
        <taxon>Bacillati</taxon>
        <taxon>Actinomycetota</taxon>
        <taxon>Actinomycetes</taxon>
        <taxon>Mycobacteriales</taxon>
        <taxon>Corynebacteriaceae</taxon>
        <taxon>Corynebacterium</taxon>
    </lineage>
</organism>
<feature type="region of interest" description="Disordered" evidence="1">
    <location>
        <begin position="21"/>
        <end position="54"/>
    </location>
</feature>
<dbReference type="Gene3D" id="2.180.10.10">
    <property type="entry name" value="RHS repeat-associated core"/>
    <property type="match status" value="1"/>
</dbReference>
<feature type="compositionally biased region" description="Low complexity" evidence="1">
    <location>
        <begin position="21"/>
        <end position="44"/>
    </location>
</feature>
<dbReference type="EMBL" id="CP010827">
    <property type="protein sequence ID" value="AJI77787.1"/>
    <property type="molecule type" value="Genomic_DNA"/>
</dbReference>
<name>A0A0B6EMN4_9CORY</name>
<dbReference type="Proteomes" id="UP000031890">
    <property type="component" value="Chromosome"/>
</dbReference>
<gene>
    <name evidence="3" type="ORF">CSING_01125</name>
</gene>
<evidence type="ECO:0000256" key="2">
    <source>
        <dbReference type="SAM" id="SignalP"/>
    </source>
</evidence>
<sequence>MRIFYGLSLAGVLTALHADTPSTTSVTTTTGSTAAASPVTGATSRPGLNGHANHNATSAAADSAVDFVGTKPVRVGRTAYTYDDAGRVVRTVTKRLSRKPLVHEFFYATNEQPIGFISSDNKHLGWRYIYDPYGRRVAKEAINTTTNNTSEAIAHGGGHPENNLSDIDTVDQALVDAEFSCHRSDRQPTRTHPPHHREHRRYSPP</sequence>
<feature type="signal peptide" evidence="2">
    <location>
        <begin position="1"/>
        <end position="18"/>
    </location>
</feature>
<dbReference type="HOGENOM" id="CLU_1335678_0_0_11"/>
<accession>A0A0B6EMN4</accession>
<feature type="chain" id="PRO_5002108731" description="RHS repeat protein" evidence="2">
    <location>
        <begin position="19"/>
        <end position="205"/>
    </location>
</feature>
<evidence type="ECO:0008006" key="5">
    <source>
        <dbReference type="Google" id="ProtNLM"/>
    </source>
</evidence>
<reference evidence="3 4" key="1">
    <citation type="journal article" date="2015" name="Genome Announc.">
        <title>Complete Genome Sequence and Annotation of Corynebacterium singulare DSM 44357, Isolated from a Human Semen Specimen.</title>
        <authorList>
            <person name="Merten M."/>
            <person name="Brinkrolf K."/>
            <person name="Albersmeier A."/>
            <person name="Kutter Y."/>
            <person name="Ruckert C."/>
            <person name="Tauch A."/>
        </authorList>
    </citation>
    <scope>NUCLEOTIDE SEQUENCE [LARGE SCALE GENOMIC DNA]</scope>
    <source>
        <strain evidence="3">IBS B52218</strain>
    </source>
</reference>
<dbReference type="KEGG" id="csx:CSING_01125"/>
<proteinExistence type="predicted"/>
<evidence type="ECO:0000313" key="4">
    <source>
        <dbReference type="Proteomes" id="UP000031890"/>
    </source>
</evidence>
<protein>
    <recommendedName>
        <fullName evidence="5">RHS repeat protein</fullName>
    </recommendedName>
</protein>